<evidence type="ECO:0000256" key="11">
    <source>
        <dbReference type="ARBA" id="ARBA00023098"/>
    </source>
</evidence>
<evidence type="ECO:0000256" key="7">
    <source>
        <dbReference type="ARBA" id="ARBA00022679"/>
    </source>
</evidence>
<evidence type="ECO:0000256" key="12">
    <source>
        <dbReference type="ARBA" id="ARBA00029757"/>
    </source>
</evidence>
<organism evidence="14 15">
    <name type="scientific">Parabacteroides chinchillae</name>
    <dbReference type="NCBI Taxonomy" id="871327"/>
    <lineage>
        <taxon>Bacteria</taxon>
        <taxon>Pseudomonadati</taxon>
        <taxon>Bacteroidota</taxon>
        <taxon>Bacteroidia</taxon>
        <taxon>Bacteroidales</taxon>
        <taxon>Tannerellaceae</taxon>
        <taxon>Parabacteroides</taxon>
    </lineage>
</organism>
<comment type="catalytic activity">
    <reaction evidence="13">
        <text>a lipid A disaccharide + ATP = a lipid IVA + ADP + H(+)</text>
        <dbReference type="Rhea" id="RHEA:67840"/>
        <dbReference type="ChEBI" id="CHEBI:15378"/>
        <dbReference type="ChEBI" id="CHEBI:30616"/>
        <dbReference type="ChEBI" id="CHEBI:176343"/>
        <dbReference type="ChEBI" id="CHEBI:176425"/>
        <dbReference type="ChEBI" id="CHEBI:456216"/>
        <dbReference type="EC" id="2.7.1.130"/>
    </reaction>
</comment>
<evidence type="ECO:0000256" key="5">
    <source>
        <dbReference type="ARBA" id="ARBA00022516"/>
    </source>
</evidence>
<evidence type="ECO:0000256" key="9">
    <source>
        <dbReference type="ARBA" id="ARBA00022777"/>
    </source>
</evidence>
<evidence type="ECO:0000256" key="2">
    <source>
        <dbReference type="ARBA" id="ARBA00004870"/>
    </source>
</evidence>
<keyword evidence="7 13" id="KW-0808">Transferase</keyword>
<dbReference type="SUPFAM" id="SSF52540">
    <property type="entry name" value="P-loop containing nucleoside triphosphate hydrolases"/>
    <property type="match status" value="1"/>
</dbReference>
<keyword evidence="6 13" id="KW-0441">Lipid A biosynthesis</keyword>
<dbReference type="InterPro" id="IPR003758">
    <property type="entry name" value="LpxK"/>
</dbReference>
<keyword evidence="15" id="KW-1185">Reference proteome</keyword>
<sequence>MPTDNAIKLNHLLSPFAFLYGLGVRLRNQLFSWGLLPSEQYPIPVICVGNLSAGGTGKTPHTEYLVQLLSNQYKVAVLSRGYKRKTSGYILARPESTSAEIGDEPYQIKTKFPNILVAVDSNRRRGIQNLLALPEVGRPNVIILDDAFQHRYISPSLSIVLTDYNRLYYYDKLLPVGRLREPITSIRRADVVIVTKCNEGLKPIEFRIIEEDMKLMAHQWLFFTGIHYADIKPVFPSEAMPKTKDSIQKEDEILLLAGIASPVHFIKEAEKYSDKVTALTFADHHSFRKKDIKRIKAAFDKMTSAGKFILVTEKDAARLQNNPHLPEEWKKVLYCLPITIDFCTNKQDVFNEMIKKHIITVQRNSILR</sequence>
<dbReference type="PANTHER" id="PTHR42724:SF1">
    <property type="entry name" value="TETRAACYLDISACCHARIDE 4'-KINASE, MITOCHONDRIAL-RELATED"/>
    <property type="match status" value="1"/>
</dbReference>
<dbReference type="Pfam" id="PF02606">
    <property type="entry name" value="LpxK"/>
    <property type="match status" value="1"/>
</dbReference>
<protein>
    <recommendedName>
        <fullName evidence="4 13">Tetraacyldisaccharide 4'-kinase</fullName>
        <ecNumber evidence="3 13">2.7.1.130</ecNumber>
    </recommendedName>
    <alternativeName>
        <fullName evidence="12 13">Lipid A 4'-kinase</fullName>
    </alternativeName>
</protein>
<proteinExistence type="inferred from homology"/>
<keyword evidence="10 13" id="KW-0067">ATP-binding</keyword>
<dbReference type="RefSeq" id="WP_099464370.1">
    <property type="nucleotide sequence ID" value="NZ_FNVS01000004.1"/>
</dbReference>
<keyword evidence="11 13" id="KW-0443">Lipid metabolism</keyword>
<dbReference type="AlphaFoldDB" id="A0A8G2BVG8"/>
<evidence type="ECO:0000256" key="1">
    <source>
        <dbReference type="ARBA" id="ARBA00002274"/>
    </source>
</evidence>
<accession>A0A8G2BVG8</accession>
<evidence type="ECO:0000256" key="8">
    <source>
        <dbReference type="ARBA" id="ARBA00022741"/>
    </source>
</evidence>
<dbReference type="EC" id="2.7.1.130" evidence="3 13"/>
<dbReference type="Proteomes" id="UP000236725">
    <property type="component" value="Unassembled WGS sequence"/>
</dbReference>
<evidence type="ECO:0000256" key="4">
    <source>
        <dbReference type="ARBA" id="ARBA00016436"/>
    </source>
</evidence>
<reference evidence="14 15" key="1">
    <citation type="submission" date="2016-10" db="EMBL/GenBank/DDBJ databases">
        <authorList>
            <person name="Varghese N."/>
            <person name="Submissions S."/>
        </authorList>
    </citation>
    <scope>NUCLEOTIDE SEQUENCE [LARGE SCALE GENOMIC DNA]</scope>
    <source>
        <strain evidence="14 15">DSM 29073</strain>
    </source>
</reference>
<keyword evidence="5 13" id="KW-0444">Lipid biosynthesis</keyword>
<evidence type="ECO:0000256" key="13">
    <source>
        <dbReference type="HAMAP-Rule" id="MF_00409"/>
    </source>
</evidence>
<comment type="caution">
    <text evidence="14">The sequence shown here is derived from an EMBL/GenBank/DDBJ whole genome shotgun (WGS) entry which is preliminary data.</text>
</comment>
<comment type="pathway">
    <text evidence="2 13">Glycolipid biosynthesis; lipid IV(A) biosynthesis; lipid IV(A) from (3R)-3-hydroxytetradecanoyl-[acyl-carrier-protein] and UDP-N-acetyl-alpha-D-glucosamine: step 6/6.</text>
</comment>
<gene>
    <name evidence="13" type="primary">lpxK</name>
    <name evidence="14" type="ORF">SAMN05444001_10435</name>
</gene>
<dbReference type="UniPathway" id="UPA00359">
    <property type="reaction ID" value="UER00482"/>
</dbReference>
<dbReference type="NCBIfam" id="TIGR00682">
    <property type="entry name" value="lpxK"/>
    <property type="match status" value="1"/>
</dbReference>
<keyword evidence="8 13" id="KW-0547">Nucleotide-binding</keyword>
<dbReference type="EMBL" id="FNVS01000004">
    <property type="protein sequence ID" value="SEF64950.1"/>
    <property type="molecule type" value="Genomic_DNA"/>
</dbReference>
<dbReference type="GO" id="GO:0009244">
    <property type="term" value="P:lipopolysaccharide core region biosynthetic process"/>
    <property type="evidence" value="ECO:0007669"/>
    <property type="project" value="TreeGrafter"/>
</dbReference>
<name>A0A8G2BVG8_9BACT</name>
<dbReference type="GO" id="GO:0005886">
    <property type="term" value="C:plasma membrane"/>
    <property type="evidence" value="ECO:0007669"/>
    <property type="project" value="TreeGrafter"/>
</dbReference>
<feature type="binding site" evidence="13">
    <location>
        <begin position="52"/>
        <end position="59"/>
    </location>
    <ligand>
        <name>ATP</name>
        <dbReference type="ChEBI" id="CHEBI:30616"/>
    </ligand>
</feature>
<comment type="similarity">
    <text evidence="13">Belongs to the LpxK family.</text>
</comment>
<comment type="function">
    <text evidence="1 13">Transfers the gamma-phosphate of ATP to the 4'-position of a tetraacyldisaccharide 1-phosphate intermediate (termed DS-1-P) to form tetraacyldisaccharide 1,4'-bis-phosphate (lipid IVA).</text>
</comment>
<dbReference type="GO" id="GO:0009245">
    <property type="term" value="P:lipid A biosynthetic process"/>
    <property type="evidence" value="ECO:0007669"/>
    <property type="project" value="UniProtKB-UniRule"/>
</dbReference>
<evidence type="ECO:0000256" key="6">
    <source>
        <dbReference type="ARBA" id="ARBA00022556"/>
    </source>
</evidence>
<evidence type="ECO:0000256" key="3">
    <source>
        <dbReference type="ARBA" id="ARBA00012071"/>
    </source>
</evidence>
<dbReference type="GO" id="GO:0005524">
    <property type="term" value="F:ATP binding"/>
    <property type="evidence" value="ECO:0007669"/>
    <property type="project" value="UniProtKB-UniRule"/>
</dbReference>
<dbReference type="HAMAP" id="MF_00409">
    <property type="entry name" value="LpxK"/>
    <property type="match status" value="1"/>
</dbReference>
<evidence type="ECO:0000256" key="10">
    <source>
        <dbReference type="ARBA" id="ARBA00022840"/>
    </source>
</evidence>
<evidence type="ECO:0000313" key="15">
    <source>
        <dbReference type="Proteomes" id="UP000236725"/>
    </source>
</evidence>
<dbReference type="InterPro" id="IPR027417">
    <property type="entry name" value="P-loop_NTPase"/>
</dbReference>
<keyword evidence="9 13" id="KW-0418">Kinase</keyword>
<dbReference type="PANTHER" id="PTHR42724">
    <property type="entry name" value="TETRAACYLDISACCHARIDE 4'-KINASE"/>
    <property type="match status" value="1"/>
</dbReference>
<dbReference type="GO" id="GO:0009029">
    <property type="term" value="F:lipid-A 4'-kinase activity"/>
    <property type="evidence" value="ECO:0007669"/>
    <property type="project" value="UniProtKB-UniRule"/>
</dbReference>
<evidence type="ECO:0000313" key="14">
    <source>
        <dbReference type="EMBL" id="SEF64950.1"/>
    </source>
</evidence>